<dbReference type="PANTHER" id="PTHR30632">
    <property type="entry name" value="MOLYBDATE-BINDING PERIPLASMIC PROTEIN"/>
    <property type="match status" value="1"/>
</dbReference>
<sequence length="258" mass="27713">MNWKPFVAAGTGIFLLQACSGSGPQAEQNEEQAELTISAAASLQDALTEVQKSFANEHPDISLAFNYGGSGTLKQQIERGGPADVFLSASASHYNDLEEENIMVEAAEPAFAENALVAVVPKDSAAEELQSVLDGSGRIAVATPEAAPAGRYTREALTSMEEWESVQERIVFAKDVRHTLTLVERGNAAVGFVYASDAHGAEVRVLEEIDPSLYSPIHYYGGAVAGNGNEEESREFMKYLQSSEAQNILRSHGFSDPE</sequence>
<keyword evidence="4" id="KW-0732">Signal</keyword>
<dbReference type="SUPFAM" id="SSF53850">
    <property type="entry name" value="Periplasmic binding protein-like II"/>
    <property type="match status" value="1"/>
</dbReference>
<name>A0A1H2T718_9BACI</name>
<dbReference type="STRING" id="1122204.SAMN05421781_1268"/>
<accession>A0A1H2T718</accession>
<keyword evidence="7" id="KW-1185">Reference proteome</keyword>
<feature type="binding site" evidence="5">
    <location>
        <position position="149"/>
    </location>
    <ligand>
        <name>molybdate</name>
        <dbReference type="ChEBI" id="CHEBI:36264"/>
    </ligand>
</feature>
<dbReference type="AlphaFoldDB" id="A0A1H2T718"/>
<dbReference type="Pfam" id="PF13531">
    <property type="entry name" value="SBP_bac_11"/>
    <property type="match status" value="1"/>
</dbReference>
<dbReference type="Gene3D" id="3.40.190.10">
    <property type="entry name" value="Periplasmic binding protein-like II"/>
    <property type="match status" value="2"/>
</dbReference>
<feature type="binding site" evidence="5">
    <location>
        <position position="70"/>
    </location>
    <ligand>
        <name>molybdate</name>
        <dbReference type="ChEBI" id="CHEBI:36264"/>
    </ligand>
</feature>
<reference evidence="6 7" key="1">
    <citation type="submission" date="2016-10" db="EMBL/GenBank/DDBJ databases">
        <authorList>
            <person name="de Groot N.N."/>
        </authorList>
    </citation>
    <scope>NUCLEOTIDE SEQUENCE [LARGE SCALE GENOMIC DNA]</scope>
    <source>
        <strain evidence="6 7">DSM 23126</strain>
    </source>
</reference>
<evidence type="ECO:0000256" key="2">
    <source>
        <dbReference type="ARBA" id="ARBA00022505"/>
    </source>
</evidence>
<dbReference type="NCBIfam" id="TIGR01256">
    <property type="entry name" value="modA"/>
    <property type="match status" value="1"/>
</dbReference>
<evidence type="ECO:0000256" key="5">
    <source>
        <dbReference type="PIRSR" id="PIRSR004846-1"/>
    </source>
</evidence>
<dbReference type="InterPro" id="IPR050682">
    <property type="entry name" value="ModA/WtpA"/>
</dbReference>
<organism evidence="6 7">
    <name type="scientific">Marinococcus luteus</name>
    <dbReference type="NCBI Taxonomy" id="1122204"/>
    <lineage>
        <taxon>Bacteria</taxon>
        <taxon>Bacillati</taxon>
        <taxon>Bacillota</taxon>
        <taxon>Bacilli</taxon>
        <taxon>Bacillales</taxon>
        <taxon>Bacillaceae</taxon>
        <taxon>Marinococcus</taxon>
    </lineage>
</organism>
<keyword evidence="3 5" id="KW-0479">Metal-binding</keyword>
<protein>
    <submittedName>
        <fullName evidence="6">Molybdate transport system substrate-binding protein</fullName>
    </submittedName>
</protein>
<dbReference type="GO" id="GO:0046872">
    <property type="term" value="F:metal ion binding"/>
    <property type="evidence" value="ECO:0007669"/>
    <property type="project" value="UniProtKB-KW"/>
</dbReference>
<dbReference type="GO" id="GO:1901359">
    <property type="term" value="F:tungstate binding"/>
    <property type="evidence" value="ECO:0007669"/>
    <property type="project" value="UniProtKB-ARBA"/>
</dbReference>
<dbReference type="RefSeq" id="WP_176967678.1">
    <property type="nucleotide sequence ID" value="NZ_FNNC01000002.1"/>
</dbReference>
<evidence type="ECO:0000256" key="4">
    <source>
        <dbReference type="ARBA" id="ARBA00022729"/>
    </source>
</evidence>
<keyword evidence="2 5" id="KW-0500">Molybdenum</keyword>
<evidence type="ECO:0000313" key="7">
    <source>
        <dbReference type="Proteomes" id="UP000199488"/>
    </source>
</evidence>
<dbReference type="GO" id="GO:0030973">
    <property type="term" value="F:molybdate ion binding"/>
    <property type="evidence" value="ECO:0007669"/>
    <property type="project" value="UniProtKB-ARBA"/>
</dbReference>
<evidence type="ECO:0000256" key="3">
    <source>
        <dbReference type="ARBA" id="ARBA00022723"/>
    </source>
</evidence>
<evidence type="ECO:0000256" key="1">
    <source>
        <dbReference type="ARBA" id="ARBA00009175"/>
    </source>
</evidence>
<dbReference type="PIRSF" id="PIRSF004846">
    <property type="entry name" value="ModA"/>
    <property type="match status" value="1"/>
</dbReference>
<proteinExistence type="inferred from homology"/>
<feature type="binding site" evidence="5">
    <location>
        <position position="194"/>
    </location>
    <ligand>
        <name>molybdate</name>
        <dbReference type="ChEBI" id="CHEBI:36264"/>
    </ligand>
</feature>
<evidence type="ECO:0000313" key="6">
    <source>
        <dbReference type="EMBL" id="SDW39557.1"/>
    </source>
</evidence>
<dbReference type="GO" id="GO:0015689">
    <property type="term" value="P:molybdate ion transport"/>
    <property type="evidence" value="ECO:0007669"/>
    <property type="project" value="InterPro"/>
</dbReference>
<dbReference type="EMBL" id="FNNC01000002">
    <property type="protein sequence ID" value="SDW39557.1"/>
    <property type="molecule type" value="Genomic_DNA"/>
</dbReference>
<dbReference type="PROSITE" id="PS51257">
    <property type="entry name" value="PROKAR_LIPOPROTEIN"/>
    <property type="match status" value="1"/>
</dbReference>
<feature type="binding site" evidence="5">
    <location>
        <position position="176"/>
    </location>
    <ligand>
        <name>molybdate</name>
        <dbReference type="ChEBI" id="CHEBI:36264"/>
    </ligand>
</feature>
<feature type="binding site" evidence="5">
    <location>
        <position position="42"/>
    </location>
    <ligand>
        <name>molybdate</name>
        <dbReference type="ChEBI" id="CHEBI:36264"/>
    </ligand>
</feature>
<comment type="similarity">
    <text evidence="1">Belongs to the bacterial solute-binding protein ModA family.</text>
</comment>
<dbReference type="FunFam" id="3.40.190.10:FF:000035">
    <property type="entry name" value="Molybdate ABC transporter substrate-binding protein"/>
    <property type="match status" value="1"/>
</dbReference>
<dbReference type="PANTHER" id="PTHR30632:SF0">
    <property type="entry name" value="SULFATE-BINDING PROTEIN"/>
    <property type="match status" value="1"/>
</dbReference>
<gene>
    <name evidence="6" type="ORF">SAMN05421781_1268</name>
</gene>
<dbReference type="InterPro" id="IPR005950">
    <property type="entry name" value="ModA"/>
</dbReference>
<dbReference type="Proteomes" id="UP000199488">
    <property type="component" value="Unassembled WGS sequence"/>
</dbReference>